<name>A0ABQ9YHH6_9EUKA</name>
<evidence type="ECO:0000313" key="2">
    <source>
        <dbReference type="EMBL" id="KAK2963202.1"/>
    </source>
</evidence>
<dbReference type="InterPro" id="IPR037518">
    <property type="entry name" value="MPN"/>
</dbReference>
<dbReference type="Pfam" id="PF01398">
    <property type="entry name" value="JAB"/>
    <property type="match status" value="1"/>
</dbReference>
<dbReference type="InterPro" id="IPR000555">
    <property type="entry name" value="JAMM/MPN+_dom"/>
</dbReference>
<evidence type="ECO:0000259" key="1">
    <source>
        <dbReference type="PROSITE" id="PS50249"/>
    </source>
</evidence>
<organism evidence="2 3">
    <name type="scientific">Blattamonas nauphoetae</name>
    <dbReference type="NCBI Taxonomy" id="2049346"/>
    <lineage>
        <taxon>Eukaryota</taxon>
        <taxon>Metamonada</taxon>
        <taxon>Preaxostyla</taxon>
        <taxon>Oxymonadida</taxon>
        <taxon>Blattamonas</taxon>
    </lineage>
</organism>
<dbReference type="Proteomes" id="UP001281761">
    <property type="component" value="Unassembled WGS sequence"/>
</dbReference>
<reference evidence="2 3" key="1">
    <citation type="journal article" date="2022" name="bioRxiv">
        <title>Genomics of Preaxostyla Flagellates Illuminates Evolutionary Transitions and the Path Towards Mitochondrial Loss.</title>
        <authorList>
            <person name="Novak L.V.F."/>
            <person name="Treitli S.C."/>
            <person name="Pyrih J."/>
            <person name="Halakuc P."/>
            <person name="Pipaliya S.V."/>
            <person name="Vacek V."/>
            <person name="Brzon O."/>
            <person name="Soukal P."/>
            <person name="Eme L."/>
            <person name="Dacks J.B."/>
            <person name="Karnkowska A."/>
            <person name="Elias M."/>
            <person name="Hampl V."/>
        </authorList>
    </citation>
    <scope>NUCLEOTIDE SEQUENCE [LARGE SCALE GENOMIC DNA]</scope>
    <source>
        <strain evidence="2">NAU3</strain>
        <tissue evidence="2">Gut</tissue>
    </source>
</reference>
<dbReference type="PANTHER" id="PTHR10410">
    <property type="entry name" value="EUKARYOTIC TRANSLATION INITIATION FACTOR 3 -RELATED"/>
    <property type="match status" value="1"/>
</dbReference>
<dbReference type="CDD" id="cd08069">
    <property type="entry name" value="MPN_RPN11_CSN5"/>
    <property type="match status" value="1"/>
</dbReference>
<protein>
    <submittedName>
        <fullName evidence="2">COP9 signalosome complex subunit 5</fullName>
        <ecNumber evidence="2">3.4.-.-</ecNumber>
    </submittedName>
</protein>
<evidence type="ECO:0000313" key="3">
    <source>
        <dbReference type="Proteomes" id="UP001281761"/>
    </source>
</evidence>
<comment type="caution">
    <text evidence="2">The sequence shown here is derived from an EMBL/GenBank/DDBJ whole genome shotgun (WGS) entry which is preliminary data.</text>
</comment>
<dbReference type="SUPFAM" id="SSF102712">
    <property type="entry name" value="JAB1/MPN domain"/>
    <property type="match status" value="1"/>
</dbReference>
<dbReference type="EC" id="3.4.-.-" evidence="2"/>
<accession>A0ABQ9YHH6</accession>
<dbReference type="InterPro" id="IPR050242">
    <property type="entry name" value="JAMM_MPN+_peptidase_M67A"/>
</dbReference>
<sequence length="301" mass="33595">MAVPSTNWESELYTYDVKTSHDFLFSQPHTNDPLYFSQVKVSAVALLKIVMHACNGGNLEIMGLLSGRIIPHAFIIMDALPLPIEGTETRVTADDETAQYMIRYMESSEKVGRKENVVGWYHSHPGFGCWMSGIDCDTQSLNQQLGAYVAIVVDPYRTMASGRVEIGAFRTYPIGYVPPKDRGDNPYITIPTGKIDDWGKQANRYYKLETSFFKSATDIQVMEQLAKKSWTNTLTTSALVVNSSYFTLQAQEQVQMITGEGGTGSKKSDKTQLRKASMKALSEQSPALATHILKHLIFVKQ</sequence>
<keyword evidence="2" id="KW-0378">Hydrolase</keyword>
<proteinExistence type="predicted"/>
<dbReference type="GO" id="GO:0016787">
    <property type="term" value="F:hydrolase activity"/>
    <property type="evidence" value="ECO:0007669"/>
    <property type="project" value="UniProtKB-KW"/>
</dbReference>
<dbReference type="EMBL" id="JARBJD010000007">
    <property type="protein sequence ID" value="KAK2963202.1"/>
    <property type="molecule type" value="Genomic_DNA"/>
</dbReference>
<feature type="domain" description="MPN" evidence="1">
    <location>
        <begin position="39"/>
        <end position="175"/>
    </location>
</feature>
<dbReference type="SMART" id="SM00232">
    <property type="entry name" value="JAB_MPN"/>
    <property type="match status" value="1"/>
</dbReference>
<dbReference type="PROSITE" id="PS50249">
    <property type="entry name" value="MPN"/>
    <property type="match status" value="1"/>
</dbReference>
<gene>
    <name evidence="2" type="ORF">BLNAU_1735</name>
</gene>
<dbReference type="Gene3D" id="3.40.140.10">
    <property type="entry name" value="Cytidine Deaminase, domain 2"/>
    <property type="match status" value="1"/>
</dbReference>
<keyword evidence="3" id="KW-1185">Reference proteome</keyword>